<evidence type="ECO:0000256" key="3">
    <source>
        <dbReference type="ARBA" id="ARBA00023163"/>
    </source>
</evidence>
<dbReference type="Pfam" id="PF00455">
    <property type="entry name" value="DeoRC"/>
    <property type="match status" value="1"/>
</dbReference>
<keyword evidence="6" id="KW-1185">Reference proteome</keyword>
<dbReference type="RefSeq" id="WP_379707999.1">
    <property type="nucleotide sequence ID" value="NZ_JBHTBS010000001.1"/>
</dbReference>
<dbReference type="InterPro" id="IPR018356">
    <property type="entry name" value="Tscrpt_reg_HTH_DeoR_CS"/>
</dbReference>
<name>A0ABW2L1V8_9BACT</name>
<proteinExistence type="predicted"/>
<dbReference type="Proteomes" id="UP001596472">
    <property type="component" value="Unassembled WGS sequence"/>
</dbReference>
<dbReference type="Gene3D" id="1.10.10.10">
    <property type="entry name" value="Winged helix-like DNA-binding domain superfamily/Winged helix DNA-binding domain"/>
    <property type="match status" value="1"/>
</dbReference>
<dbReference type="Pfam" id="PF08220">
    <property type="entry name" value="HTH_DeoR"/>
    <property type="match status" value="1"/>
</dbReference>
<keyword evidence="2 5" id="KW-0238">DNA-binding</keyword>
<evidence type="ECO:0000256" key="2">
    <source>
        <dbReference type="ARBA" id="ARBA00023125"/>
    </source>
</evidence>
<dbReference type="SUPFAM" id="SSF46785">
    <property type="entry name" value="Winged helix' DNA-binding domain"/>
    <property type="match status" value="1"/>
</dbReference>
<dbReference type="GO" id="GO:0003677">
    <property type="term" value="F:DNA binding"/>
    <property type="evidence" value="ECO:0007669"/>
    <property type="project" value="UniProtKB-KW"/>
</dbReference>
<gene>
    <name evidence="5" type="ORF">ACFQY0_00620</name>
</gene>
<evidence type="ECO:0000256" key="1">
    <source>
        <dbReference type="ARBA" id="ARBA00023015"/>
    </source>
</evidence>
<evidence type="ECO:0000313" key="5">
    <source>
        <dbReference type="EMBL" id="MFC7335663.1"/>
    </source>
</evidence>
<protein>
    <submittedName>
        <fullName evidence="5">DeoR/GlpR family DNA-binding transcription regulator</fullName>
    </submittedName>
</protein>
<evidence type="ECO:0000313" key="6">
    <source>
        <dbReference type="Proteomes" id="UP001596472"/>
    </source>
</evidence>
<dbReference type="InterPro" id="IPR036390">
    <property type="entry name" value="WH_DNA-bd_sf"/>
</dbReference>
<dbReference type="InterPro" id="IPR001034">
    <property type="entry name" value="DeoR_HTH"/>
</dbReference>
<dbReference type="InterPro" id="IPR037171">
    <property type="entry name" value="NagB/RpiA_transferase-like"/>
</dbReference>
<dbReference type="SMART" id="SM01134">
    <property type="entry name" value="DeoRC"/>
    <property type="match status" value="1"/>
</dbReference>
<sequence>MLASERHQLILKLLDERGSLRTADLAAELAVTDETVRRDFQALAEAHQLTRTHGGATSLSGRPKLQSFTERRAIRVDEKRAIASAALKLIEPGMTYAFDSSTTAFELVLMLPDLPYRVVTNAYAVMDHLIRMDHMELVFTGGKYQPKSQTFVGSDSGAALRRHKINVAFVSCVGMDVNRGASESFEEQAGFKEVLVDLAEEVVLLVDSKKLNQRAEYFFAETRSITKVITDKAADPVILDELRNEGCEITLA</sequence>
<dbReference type="SUPFAM" id="SSF100950">
    <property type="entry name" value="NagB/RpiA/CoA transferase-like"/>
    <property type="match status" value="1"/>
</dbReference>
<dbReference type="PANTHER" id="PTHR30363:SF44">
    <property type="entry name" value="AGA OPERON TRANSCRIPTIONAL REPRESSOR-RELATED"/>
    <property type="match status" value="1"/>
</dbReference>
<keyword evidence="1" id="KW-0805">Transcription regulation</keyword>
<keyword evidence="3" id="KW-0804">Transcription</keyword>
<dbReference type="InterPro" id="IPR050313">
    <property type="entry name" value="Carb_Metab_HTH_regulators"/>
</dbReference>
<dbReference type="InterPro" id="IPR036388">
    <property type="entry name" value="WH-like_DNA-bd_sf"/>
</dbReference>
<dbReference type="PROSITE" id="PS00894">
    <property type="entry name" value="HTH_DEOR_1"/>
    <property type="match status" value="1"/>
</dbReference>
<evidence type="ECO:0000259" key="4">
    <source>
        <dbReference type="PROSITE" id="PS51000"/>
    </source>
</evidence>
<accession>A0ABW2L1V8</accession>
<feature type="domain" description="HTH deoR-type" evidence="4">
    <location>
        <begin position="3"/>
        <end position="58"/>
    </location>
</feature>
<reference evidence="6" key="1">
    <citation type="journal article" date="2019" name="Int. J. Syst. Evol. Microbiol.">
        <title>The Global Catalogue of Microorganisms (GCM) 10K type strain sequencing project: providing services to taxonomists for standard genome sequencing and annotation.</title>
        <authorList>
            <consortium name="The Broad Institute Genomics Platform"/>
            <consortium name="The Broad Institute Genome Sequencing Center for Infectious Disease"/>
            <person name="Wu L."/>
            <person name="Ma J."/>
        </authorList>
    </citation>
    <scope>NUCLEOTIDE SEQUENCE [LARGE SCALE GENOMIC DNA]</scope>
    <source>
        <strain evidence="6">CGMCC 4.1467</strain>
    </source>
</reference>
<dbReference type="PANTHER" id="PTHR30363">
    <property type="entry name" value="HTH-TYPE TRANSCRIPTIONAL REGULATOR SRLR-RELATED"/>
    <property type="match status" value="1"/>
</dbReference>
<dbReference type="InterPro" id="IPR014036">
    <property type="entry name" value="DeoR-like_C"/>
</dbReference>
<comment type="caution">
    <text evidence="5">The sequence shown here is derived from an EMBL/GenBank/DDBJ whole genome shotgun (WGS) entry which is preliminary data.</text>
</comment>
<organism evidence="5 6">
    <name type="scientific">Haloferula chungangensis</name>
    <dbReference type="NCBI Taxonomy" id="1048331"/>
    <lineage>
        <taxon>Bacteria</taxon>
        <taxon>Pseudomonadati</taxon>
        <taxon>Verrucomicrobiota</taxon>
        <taxon>Verrucomicrobiia</taxon>
        <taxon>Verrucomicrobiales</taxon>
        <taxon>Verrucomicrobiaceae</taxon>
        <taxon>Haloferula</taxon>
    </lineage>
</organism>
<dbReference type="PROSITE" id="PS51000">
    <property type="entry name" value="HTH_DEOR_2"/>
    <property type="match status" value="1"/>
</dbReference>
<dbReference type="PRINTS" id="PR00037">
    <property type="entry name" value="HTHLACR"/>
</dbReference>
<dbReference type="EMBL" id="JBHTBS010000001">
    <property type="protein sequence ID" value="MFC7335663.1"/>
    <property type="molecule type" value="Genomic_DNA"/>
</dbReference>
<dbReference type="SMART" id="SM00420">
    <property type="entry name" value="HTH_DEOR"/>
    <property type="match status" value="1"/>
</dbReference>